<feature type="compositionally biased region" description="Polar residues" evidence="1">
    <location>
        <begin position="393"/>
        <end position="405"/>
    </location>
</feature>
<accession>A0AAX4HDF4</accession>
<feature type="compositionally biased region" description="Acidic residues" evidence="1">
    <location>
        <begin position="966"/>
        <end position="977"/>
    </location>
</feature>
<feature type="compositionally biased region" description="Polar residues" evidence="1">
    <location>
        <begin position="736"/>
        <end position="748"/>
    </location>
</feature>
<feature type="region of interest" description="Disordered" evidence="1">
    <location>
        <begin position="958"/>
        <end position="987"/>
    </location>
</feature>
<feature type="compositionally biased region" description="Low complexity" evidence="1">
    <location>
        <begin position="309"/>
        <end position="349"/>
    </location>
</feature>
<organism evidence="2 3">
    <name type="scientific">Australozyma saopauloensis</name>
    <dbReference type="NCBI Taxonomy" id="291208"/>
    <lineage>
        <taxon>Eukaryota</taxon>
        <taxon>Fungi</taxon>
        <taxon>Dikarya</taxon>
        <taxon>Ascomycota</taxon>
        <taxon>Saccharomycotina</taxon>
        <taxon>Pichiomycetes</taxon>
        <taxon>Metschnikowiaceae</taxon>
        <taxon>Australozyma</taxon>
    </lineage>
</organism>
<feature type="compositionally biased region" description="Polar residues" evidence="1">
    <location>
        <begin position="596"/>
        <end position="606"/>
    </location>
</feature>
<feature type="compositionally biased region" description="Polar residues" evidence="1">
    <location>
        <begin position="371"/>
        <end position="384"/>
    </location>
</feature>
<feature type="region of interest" description="Disordered" evidence="1">
    <location>
        <begin position="655"/>
        <end position="682"/>
    </location>
</feature>
<feature type="region of interest" description="Disordered" evidence="1">
    <location>
        <begin position="1032"/>
        <end position="1080"/>
    </location>
</feature>
<feature type="compositionally biased region" description="Basic residues" evidence="1">
    <location>
        <begin position="501"/>
        <end position="512"/>
    </location>
</feature>
<feature type="region of interest" description="Disordered" evidence="1">
    <location>
        <begin position="365"/>
        <end position="417"/>
    </location>
</feature>
<keyword evidence="3" id="KW-1185">Reference proteome</keyword>
<feature type="compositionally biased region" description="Polar residues" evidence="1">
    <location>
        <begin position="615"/>
        <end position="627"/>
    </location>
</feature>
<reference evidence="2 3" key="1">
    <citation type="submission" date="2023-10" db="EMBL/GenBank/DDBJ databases">
        <title>Draft Genome Sequence of Candida saopaulonensis from a very Premature Infant with Sepsis.</title>
        <authorList>
            <person name="Ning Y."/>
            <person name="Dai R."/>
            <person name="Xiao M."/>
            <person name="Xu Y."/>
            <person name="Yan Q."/>
            <person name="Zhang L."/>
        </authorList>
    </citation>
    <scope>NUCLEOTIDE SEQUENCE [LARGE SCALE GENOMIC DNA]</scope>
    <source>
        <strain evidence="2 3">19XY460</strain>
    </source>
</reference>
<dbReference type="Proteomes" id="UP001338582">
    <property type="component" value="Chromosome 5"/>
</dbReference>
<feature type="region of interest" description="Disordered" evidence="1">
    <location>
        <begin position="1"/>
        <end position="36"/>
    </location>
</feature>
<dbReference type="GeneID" id="88175079"/>
<sequence length="1080" mass="118529">MSAQNQKQLRDQLLSENPSTNSLSGFGPGQPTAGNTDRAQSMLYQMDYVPEIHQPHPNQQRPLTNHDLVTPVLDLQSHANASSRKSSMNIRLFRRKGNEPVHFDDDKGADILDFAAAQCSINDLTHLRDSGRYNTMGFGASDTAPIIPTFGTFDGKPKNMNNVQYRKHMNHQKKMNLAQSARAMSLAGGNPMASGTSRTLSLVGGGGPYDRAMSLGMASAANNRAMSLNSNVYLQQGRGPPPQQQQRPMMRNGAISPNHNYPMGQPHTMSLRSNSGYPQQQRGPPPMGARANSMGMRLNPNYFNGGPPGQFQGHPSQFQGQGQPQGPPGHFQGQGPPHGSYVGAQGYPGQIQGQQGQFISQGLFNGPPRTKSFTDPSKLISQKQGFPPISPPMDSSASNNSTPTLNPGPIPHPAWTKGALLGLGQQSNDSLMNVVEEEEEDSKIHPQKSAGDRLSLKDFKSKPLPAHDLDSFLPPTSPGADEGDHVFRFDNSLSPQVSRKSTIKKTNSKRVRKLDLFSSDPVQDDDKTESVQSPPRINCENLDSPLSPAGSQSSPNSKKSAIKLRSLTANTVFSNFRSVLSQGTDSLSKPEEQSPDSENVKSSGASLRTEFEQGLNASNSVYSGSTKGQEKETTDEFNLQKTLLQSSMVSSAKISVPAEKLDEVSSKLEPLQSKSSAYSVDASELQIDNPKRHLQLPSAEVLTKASQEIERRASTLSRSNSELKLQGFLPTSSLLKNTSRIPSTSSIQELDDDKKDKRKSGVSARGLIKRLSKSSIKRAPEEPKELAKEPFSFTKEELAIMTCNNDLQNELQLVTSELALSIKRELDLENQLRSRQNTLTGSQKIRDGLADALAEKSRIIADLQDKLNNERRLRFISEEHAILAENGQSPSALKLDYEKNEIYKQLLVKNDLVTQLQDKLEESAQISNGDSHESLLYKYNDLVKENSDLKARLRDAEAHNLSNDDGNTDDTSEDDSDSGANQEYEKAQIMSLRTQRDELREMIVKLTVSQNTELKVANDRIKLLETKLEKANPGTLKQSRRLLRGENESVSNKSTDPFSSSQGGRLQGLNIVSPTNKLFD</sequence>
<proteinExistence type="predicted"/>
<feature type="compositionally biased region" description="Polar residues" evidence="1">
    <location>
        <begin position="549"/>
        <end position="559"/>
    </location>
</feature>
<feature type="compositionally biased region" description="Polar residues" evidence="1">
    <location>
        <begin position="1048"/>
        <end position="1080"/>
    </location>
</feature>
<evidence type="ECO:0000313" key="2">
    <source>
        <dbReference type="EMBL" id="WPK26657.1"/>
    </source>
</evidence>
<dbReference type="AlphaFoldDB" id="A0AAX4HDF4"/>
<evidence type="ECO:0000313" key="3">
    <source>
        <dbReference type="Proteomes" id="UP001338582"/>
    </source>
</evidence>
<evidence type="ECO:0000256" key="1">
    <source>
        <dbReference type="SAM" id="MobiDB-lite"/>
    </source>
</evidence>
<feature type="compositionally biased region" description="Basic and acidic residues" evidence="1">
    <location>
        <begin position="450"/>
        <end position="470"/>
    </location>
</feature>
<feature type="region of interest" description="Disordered" evidence="1">
    <location>
        <begin position="236"/>
        <end position="349"/>
    </location>
</feature>
<feature type="region of interest" description="Disordered" evidence="1">
    <location>
        <begin position="582"/>
        <end position="639"/>
    </location>
</feature>
<dbReference type="EMBL" id="CP138898">
    <property type="protein sequence ID" value="WPK26657.1"/>
    <property type="molecule type" value="Genomic_DNA"/>
</dbReference>
<gene>
    <name evidence="2" type="ORF">PUMCH_004016</name>
</gene>
<protein>
    <submittedName>
        <fullName evidence="2">Uncharacterized protein</fullName>
    </submittedName>
</protein>
<name>A0AAX4HDF4_9ASCO</name>
<feature type="region of interest" description="Disordered" evidence="1">
    <location>
        <begin position="434"/>
        <end position="560"/>
    </location>
</feature>
<feature type="compositionally biased region" description="Polar residues" evidence="1">
    <location>
        <begin position="14"/>
        <end position="24"/>
    </location>
</feature>
<dbReference type="RefSeq" id="XP_062879038.1">
    <property type="nucleotide sequence ID" value="XM_063022968.1"/>
</dbReference>
<dbReference type="KEGG" id="asau:88175079"/>
<feature type="region of interest" description="Disordered" evidence="1">
    <location>
        <begin position="736"/>
        <end position="764"/>
    </location>
</feature>
<feature type="compositionally biased region" description="Polar residues" evidence="1">
    <location>
        <begin position="491"/>
        <end position="500"/>
    </location>
</feature>
<feature type="compositionally biased region" description="Polar residues" evidence="1">
    <location>
        <begin position="267"/>
        <end position="282"/>
    </location>
</feature>